<evidence type="ECO:0000256" key="2">
    <source>
        <dbReference type="ARBA" id="ARBA00009539"/>
    </source>
</evidence>
<comment type="pathway">
    <text evidence="1 7">Cofactor biosynthesis; tetrahydrofolate biosynthesis; 5,6,7,8-tetrahydrofolate from 7,8-dihydrofolate: step 1/1.</text>
</comment>
<dbReference type="GO" id="GO:0046655">
    <property type="term" value="P:folic acid metabolic process"/>
    <property type="evidence" value="ECO:0007669"/>
    <property type="project" value="TreeGrafter"/>
</dbReference>
<dbReference type="InterPro" id="IPR001796">
    <property type="entry name" value="DHFR_dom"/>
</dbReference>
<dbReference type="PANTHER" id="PTHR48069:SF3">
    <property type="entry name" value="DIHYDROFOLATE REDUCTASE"/>
    <property type="match status" value="1"/>
</dbReference>
<dbReference type="GO" id="GO:0006730">
    <property type="term" value="P:one-carbon metabolic process"/>
    <property type="evidence" value="ECO:0007669"/>
    <property type="project" value="UniProtKB-KW"/>
</dbReference>
<keyword evidence="5 7" id="KW-0521">NADP</keyword>
<evidence type="ECO:0000256" key="6">
    <source>
        <dbReference type="ARBA" id="ARBA00023002"/>
    </source>
</evidence>
<comment type="function">
    <text evidence="7">Key enzyme in folate metabolism. Catalyzes an essential reaction for de novo glycine and purine synthesis, and for DNA precursor synthesis.</text>
</comment>
<dbReference type="PATRIC" id="fig|476272.21.peg.3858"/>
<proteinExistence type="inferred from homology"/>
<evidence type="ECO:0000256" key="4">
    <source>
        <dbReference type="ARBA" id="ARBA00022563"/>
    </source>
</evidence>
<feature type="domain" description="DHFR" evidence="8">
    <location>
        <begin position="1"/>
        <end position="161"/>
    </location>
</feature>
<dbReference type="SUPFAM" id="SSF53597">
    <property type="entry name" value="Dihydrofolate reductase-like"/>
    <property type="match status" value="1"/>
</dbReference>
<dbReference type="Pfam" id="PF00186">
    <property type="entry name" value="DHFR_1"/>
    <property type="match status" value="1"/>
</dbReference>
<dbReference type="EMBL" id="ACBZ01000037">
    <property type="protein sequence ID" value="EEG50208.1"/>
    <property type="molecule type" value="Genomic_DNA"/>
</dbReference>
<reference evidence="9 10" key="2">
    <citation type="submission" date="2009-02" db="EMBL/GenBank/DDBJ databases">
        <title>Draft genome sequence of Blautia hydrogenotrophica DSM 10507 (Ruminococcus hydrogenotrophicus DSM 10507).</title>
        <authorList>
            <person name="Sudarsanam P."/>
            <person name="Ley R."/>
            <person name="Guruge J."/>
            <person name="Turnbaugh P.J."/>
            <person name="Mahowald M."/>
            <person name="Liep D."/>
            <person name="Gordon J."/>
        </authorList>
    </citation>
    <scope>NUCLEOTIDE SEQUENCE [LARGE SCALE GENOMIC DNA]</scope>
    <source>
        <strain evidence="10">DSM 10507 / JCM 14656 / S5a33</strain>
    </source>
</reference>
<sequence>MNIIVAADKNWGIGKDNKLLVSIPADMKFFRETTTGNVVVMGRKTLESFPGGLPLKRRTNIVLTKDVNYQVKDAVLVHSVEELLEELKKYDSENVYVIGGDSVYRQLLPYCDIAHVTKIDYAYEADSYFPNLDEDPQWEVTASSEEQTYFDLEYTFVKYQRKKK</sequence>
<evidence type="ECO:0000256" key="7">
    <source>
        <dbReference type="PIRNR" id="PIRNR000194"/>
    </source>
</evidence>
<evidence type="ECO:0000256" key="3">
    <source>
        <dbReference type="ARBA" id="ARBA00012856"/>
    </source>
</evidence>
<keyword evidence="6 7" id="KW-0560">Oxidoreductase</keyword>
<dbReference type="EC" id="1.5.1.3" evidence="3 7"/>
<dbReference type="HOGENOM" id="CLU_043966_5_2_9"/>
<dbReference type="Gene3D" id="3.40.430.10">
    <property type="entry name" value="Dihydrofolate Reductase, subunit A"/>
    <property type="match status" value="1"/>
</dbReference>
<dbReference type="RefSeq" id="WP_005946395.1">
    <property type="nucleotide sequence ID" value="NZ_CP136423.1"/>
</dbReference>
<dbReference type="PIRSF" id="PIRSF000194">
    <property type="entry name" value="DHFR"/>
    <property type="match status" value="1"/>
</dbReference>
<dbReference type="PROSITE" id="PS51330">
    <property type="entry name" value="DHFR_2"/>
    <property type="match status" value="1"/>
</dbReference>
<dbReference type="PANTHER" id="PTHR48069">
    <property type="entry name" value="DIHYDROFOLATE REDUCTASE"/>
    <property type="match status" value="1"/>
</dbReference>
<dbReference type="GO" id="GO:0004146">
    <property type="term" value="F:dihydrofolate reductase activity"/>
    <property type="evidence" value="ECO:0007669"/>
    <property type="project" value="UniProtKB-EC"/>
</dbReference>
<dbReference type="CDD" id="cd00209">
    <property type="entry name" value="DHFR"/>
    <property type="match status" value="1"/>
</dbReference>
<dbReference type="eggNOG" id="COG0262">
    <property type="taxonomic scope" value="Bacteria"/>
</dbReference>
<name>C0CJ33_BLAHS</name>
<dbReference type="GO" id="GO:0046654">
    <property type="term" value="P:tetrahydrofolate biosynthetic process"/>
    <property type="evidence" value="ECO:0007669"/>
    <property type="project" value="UniProtKB-UniPathway"/>
</dbReference>
<evidence type="ECO:0000313" key="10">
    <source>
        <dbReference type="Proteomes" id="UP000003100"/>
    </source>
</evidence>
<organism evidence="9 10">
    <name type="scientific">Blautia hydrogenotrophica (strain DSM 10507 / JCM 14656 / S5a33)</name>
    <name type="common">Ruminococcus hydrogenotrophicus</name>
    <dbReference type="NCBI Taxonomy" id="476272"/>
    <lineage>
        <taxon>Bacteria</taxon>
        <taxon>Bacillati</taxon>
        <taxon>Bacillota</taxon>
        <taxon>Clostridia</taxon>
        <taxon>Lachnospirales</taxon>
        <taxon>Lachnospiraceae</taxon>
        <taxon>Blautia</taxon>
    </lineage>
</organism>
<comment type="catalytic activity">
    <reaction evidence="7">
        <text>(6S)-5,6,7,8-tetrahydrofolate + NADP(+) = 7,8-dihydrofolate + NADPH + H(+)</text>
        <dbReference type="Rhea" id="RHEA:15009"/>
        <dbReference type="ChEBI" id="CHEBI:15378"/>
        <dbReference type="ChEBI" id="CHEBI:57451"/>
        <dbReference type="ChEBI" id="CHEBI:57453"/>
        <dbReference type="ChEBI" id="CHEBI:57783"/>
        <dbReference type="ChEBI" id="CHEBI:58349"/>
        <dbReference type="EC" id="1.5.1.3"/>
    </reaction>
</comment>
<dbReference type="InterPro" id="IPR024072">
    <property type="entry name" value="DHFR-like_dom_sf"/>
</dbReference>
<dbReference type="UniPathway" id="UPA00077">
    <property type="reaction ID" value="UER00158"/>
</dbReference>
<keyword evidence="4 7" id="KW-0554">One-carbon metabolism</keyword>
<evidence type="ECO:0000256" key="1">
    <source>
        <dbReference type="ARBA" id="ARBA00004903"/>
    </source>
</evidence>
<dbReference type="Proteomes" id="UP000003100">
    <property type="component" value="Unassembled WGS sequence"/>
</dbReference>
<dbReference type="GO" id="GO:0046452">
    <property type="term" value="P:dihydrofolate metabolic process"/>
    <property type="evidence" value="ECO:0007669"/>
    <property type="project" value="TreeGrafter"/>
</dbReference>
<gene>
    <name evidence="9" type="ORF">RUMHYD_00850</name>
</gene>
<accession>C0CJ33</accession>
<dbReference type="GeneID" id="86821332"/>
<keyword evidence="10" id="KW-1185">Reference proteome</keyword>
<evidence type="ECO:0000256" key="5">
    <source>
        <dbReference type="ARBA" id="ARBA00022857"/>
    </source>
</evidence>
<comment type="similarity">
    <text evidence="2 7">Belongs to the dihydrofolate reductase family.</text>
</comment>
<dbReference type="AlphaFoldDB" id="C0CJ33"/>
<dbReference type="GO" id="GO:0050661">
    <property type="term" value="F:NADP binding"/>
    <property type="evidence" value="ECO:0007669"/>
    <property type="project" value="InterPro"/>
</dbReference>
<dbReference type="PRINTS" id="PR00070">
    <property type="entry name" value="DHFR"/>
</dbReference>
<dbReference type="InterPro" id="IPR012259">
    <property type="entry name" value="DHFR"/>
</dbReference>
<evidence type="ECO:0000313" key="9">
    <source>
        <dbReference type="EMBL" id="EEG50208.1"/>
    </source>
</evidence>
<reference evidence="9 10" key="1">
    <citation type="submission" date="2009-01" db="EMBL/GenBank/DDBJ databases">
        <authorList>
            <person name="Fulton L."/>
            <person name="Clifton S."/>
            <person name="Fulton B."/>
            <person name="Xu J."/>
            <person name="Minx P."/>
            <person name="Pepin K.H."/>
            <person name="Johnson M."/>
            <person name="Bhonagiri V."/>
            <person name="Nash W.E."/>
            <person name="Mardis E.R."/>
            <person name="Wilson R.K."/>
        </authorList>
    </citation>
    <scope>NUCLEOTIDE SEQUENCE [LARGE SCALE GENOMIC DNA]</scope>
    <source>
        <strain evidence="10">DSM 10507 / JCM 14656 / S5a33</strain>
    </source>
</reference>
<evidence type="ECO:0000259" key="8">
    <source>
        <dbReference type="PROSITE" id="PS51330"/>
    </source>
</evidence>
<protein>
    <recommendedName>
        <fullName evidence="3 7">Dihydrofolate reductase</fullName>
        <ecNumber evidence="3 7">1.5.1.3</ecNumber>
    </recommendedName>
</protein>